<dbReference type="Proteomes" id="UP000484164">
    <property type="component" value="Unassembled WGS sequence"/>
</dbReference>
<dbReference type="Gene3D" id="3.30.565.10">
    <property type="entry name" value="Histidine kinase-like ATPase, C-terminal domain"/>
    <property type="match status" value="1"/>
</dbReference>
<dbReference type="InterPro" id="IPR036097">
    <property type="entry name" value="HisK_dim/P_sf"/>
</dbReference>
<gene>
    <name evidence="10" type="ORF">F8C82_12405</name>
</gene>
<feature type="transmembrane region" description="Helical" evidence="7">
    <location>
        <begin position="20"/>
        <end position="40"/>
    </location>
</feature>
<dbReference type="SMART" id="SM00388">
    <property type="entry name" value="HisKA"/>
    <property type="match status" value="1"/>
</dbReference>
<feature type="transmembrane region" description="Helical" evidence="7">
    <location>
        <begin position="160"/>
        <end position="181"/>
    </location>
</feature>
<accession>A0A6L3ZFN5</accession>
<feature type="modified residue" description="4-aspartylphosphate" evidence="5">
    <location>
        <position position="516"/>
    </location>
</feature>
<keyword evidence="3 5" id="KW-0597">Phosphoprotein</keyword>
<comment type="catalytic activity">
    <reaction evidence="1">
        <text>ATP + protein L-histidine = ADP + protein N-phospho-L-histidine.</text>
        <dbReference type="EC" id="2.7.13.3"/>
    </reaction>
</comment>
<dbReference type="AlphaFoldDB" id="A0A6L3ZFN5"/>
<evidence type="ECO:0000256" key="4">
    <source>
        <dbReference type="ARBA" id="ARBA00023012"/>
    </source>
</evidence>
<evidence type="ECO:0000256" key="7">
    <source>
        <dbReference type="SAM" id="Phobius"/>
    </source>
</evidence>
<dbReference type="InterPro" id="IPR003661">
    <property type="entry name" value="HisK_dim/P_dom"/>
</dbReference>
<feature type="transmembrane region" description="Helical" evidence="7">
    <location>
        <begin position="99"/>
        <end position="116"/>
    </location>
</feature>
<dbReference type="InterPro" id="IPR001789">
    <property type="entry name" value="Sig_transdc_resp-reg_receiver"/>
</dbReference>
<dbReference type="InterPro" id="IPR036890">
    <property type="entry name" value="HATPase_C_sf"/>
</dbReference>
<dbReference type="SMART" id="SM00387">
    <property type="entry name" value="HATPase_c"/>
    <property type="match status" value="1"/>
</dbReference>
<dbReference type="EC" id="2.7.13.3" evidence="2"/>
<dbReference type="Pfam" id="PF00072">
    <property type="entry name" value="Response_reg"/>
    <property type="match status" value="1"/>
</dbReference>
<feature type="transmembrane region" description="Helical" evidence="7">
    <location>
        <begin position="73"/>
        <end position="93"/>
    </location>
</feature>
<dbReference type="PROSITE" id="PS50110">
    <property type="entry name" value="RESPONSE_REGULATORY"/>
    <property type="match status" value="1"/>
</dbReference>
<comment type="caution">
    <text evidence="10">The sequence shown here is derived from an EMBL/GenBank/DDBJ whole genome shotgun (WGS) entry which is preliminary data.</text>
</comment>
<dbReference type="SMART" id="SM00448">
    <property type="entry name" value="REC"/>
    <property type="match status" value="1"/>
</dbReference>
<dbReference type="CDD" id="cd00082">
    <property type="entry name" value="HisKA"/>
    <property type="match status" value="1"/>
</dbReference>
<evidence type="ECO:0000259" key="9">
    <source>
        <dbReference type="PROSITE" id="PS50110"/>
    </source>
</evidence>
<dbReference type="CDD" id="cd16922">
    <property type="entry name" value="HATPase_EvgS-ArcB-TorS-like"/>
    <property type="match status" value="1"/>
</dbReference>
<dbReference type="CDD" id="cd17546">
    <property type="entry name" value="REC_hyHK_CKI1_RcsC-like"/>
    <property type="match status" value="1"/>
</dbReference>
<dbReference type="PRINTS" id="PR00344">
    <property type="entry name" value="BCTRLSENSOR"/>
</dbReference>
<dbReference type="SUPFAM" id="SSF47384">
    <property type="entry name" value="Homodimeric domain of signal transducing histidine kinase"/>
    <property type="match status" value="1"/>
</dbReference>
<name>A0A6L3ZFN5_9FLAO</name>
<feature type="domain" description="Response regulatory" evidence="9">
    <location>
        <begin position="467"/>
        <end position="584"/>
    </location>
</feature>
<dbReference type="InterPro" id="IPR011006">
    <property type="entry name" value="CheY-like_superfamily"/>
</dbReference>
<evidence type="ECO:0000256" key="6">
    <source>
        <dbReference type="SAM" id="Coils"/>
    </source>
</evidence>
<keyword evidence="4" id="KW-0902">Two-component regulatory system</keyword>
<keyword evidence="7" id="KW-0472">Membrane</keyword>
<keyword evidence="7" id="KW-1133">Transmembrane helix</keyword>
<dbReference type="RefSeq" id="WP_151693903.1">
    <property type="nucleotide sequence ID" value="NZ_BMGX01000001.1"/>
</dbReference>
<dbReference type="Gene3D" id="3.40.50.2300">
    <property type="match status" value="1"/>
</dbReference>
<protein>
    <recommendedName>
        <fullName evidence="2">histidine kinase</fullName>
        <ecNumber evidence="2">2.7.13.3</ecNumber>
    </recommendedName>
</protein>
<feature type="transmembrane region" description="Helical" evidence="7">
    <location>
        <begin position="121"/>
        <end position="140"/>
    </location>
</feature>
<dbReference type="Pfam" id="PF02518">
    <property type="entry name" value="HATPase_c"/>
    <property type="match status" value="1"/>
</dbReference>
<dbReference type="SUPFAM" id="SSF55874">
    <property type="entry name" value="ATPase domain of HSP90 chaperone/DNA topoisomerase II/histidine kinase"/>
    <property type="match status" value="1"/>
</dbReference>
<dbReference type="OrthoDB" id="9811889at2"/>
<feature type="transmembrane region" description="Helical" evidence="7">
    <location>
        <begin position="46"/>
        <end position="66"/>
    </location>
</feature>
<dbReference type="PROSITE" id="PS50109">
    <property type="entry name" value="HIS_KIN"/>
    <property type="match status" value="1"/>
</dbReference>
<dbReference type="PANTHER" id="PTHR45339:SF1">
    <property type="entry name" value="HYBRID SIGNAL TRANSDUCTION HISTIDINE KINASE J"/>
    <property type="match status" value="1"/>
</dbReference>
<evidence type="ECO:0000256" key="1">
    <source>
        <dbReference type="ARBA" id="ARBA00000085"/>
    </source>
</evidence>
<keyword evidence="11" id="KW-1185">Reference proteome</keyword>
<feature type="coiled-coil region" evidence="6">
    <location>
        <begin position="178"/>
        <end position="215"/>
    </location>
</feature>
<feature type="domain" description="Histidine kinase" evidence="8">
    <location>
        <begin position="222"/>
        <end position="443"/>
    </location>
</feature>
<dbReference type="SUPFAM" id="SSF52172">
    <property type="entry name" value="CheY-like"/>
    <property type="match status" value="1"/>
</dbReference>
<dbReference type="FunFam" id="3.30.565.10:FF:000010">
    <property type="entry name" value="Sensor histidine kinase RcsC"/>
    <property type="match status" value="1"/>
</dbReference>
<organism evidence="10 11">
    <name type="scientific">Phaeocystidibacter marisrubri</name>
    <dbReference type="NCBI Taxonomy" id="1577780"/>
    <lineage>
        <taxon>Bacteria</taxon>
        <taxon>Pseudomonadati</taxon>
        <taxon>Bacteroidota</taxon>
        <taxon>Flavobacteriia</taxon>
        <taxon>Flavobacteriales</taxon>
        <taxon>Phaeocystidibacteraceae</taxon>
        <taxon>Phaeocystidibacter</taxon>
    </lineage>
</organism>
<dbReference type="InterPro" id="IPR003594">
    <property type="entry name" value="HATPase_dom"/>
</dbReference>
<dbReference type="InterPro" id="IPR004358">
    <property type="entry name" value="Sig_transdc_His_kin-like_C"/>
</dbReference>
<proteinExistence type="predicted"/>
<evidence type="ECO:0000313" key="10">
    <source>
        <dbReference type="EMBL" id="KAB2816476.1"/>
    </source>
</evidence>
<reference evidence="10 11" key="1">
    <citation type="submission" date="2019-10" db="EMBL/GenBank/DDBJ databases">
        <title>Genome sequence of Phaeocystidibacter marisrubri JCM30614 (type strain).</title>
        <authorList>
            <person name="Bowman J.P."/>
        </authorList>
    </citation>
    <scope>NUCLEOTIDE SEQUENCE [LARGE SCALE GENOMIC DNA]</scope>
    <source>
        <strain evidence="10 11">JCM 30614</strain>
    </source>
</reference>
<sequence length="592" mass="66599">MKLLDIVVGSEQRNSINQRILNAAIFVSALFTAYVFIGGQAVGQSWFIQAPILLIIAGFIVLYVLSRRRMFSIIIRPAFITFGLVSISLYYFFLNGIRGEIPMYFIMGAVLSITVVHRKYYLLVLLTWVIAFLICVFLEFENPDWITTDIGNAERGIEHIIATIGIMSFVAAMIILFKNLFETERKALRELNSTLESQAEELYRLKIEADNANRAKSEFLGTMSHEIRTPLNAVIGMSYILLKENPRPEQKNNLKVLKFSAENLLSLINDVLDYNKIEAGKLILEDSPFDLNSMLESVFSAFQMKAEEKRINLKLELPEGGFHSSYRGDVTRVTQVLNNLISNAVKFTERGSVSLTCAIDEEEEFSSISFTITDTGIGIPEELREKIFDSFIQAHPSITRKYGGTGLGLAISKELVRLMGGELSLKSQVGKGSTFEFTLMFHKVEPSEIRGLLDVDGMDAHPLTDVRILVAEDNAVNAIVSRKFLEGWGAHVEIARDGKEAIDRWRQGDFDLILMDLRMPELDGVEATRYIRESKSQHSSIPILALTASAMLEEQNEIFEAGMNEYVSKPFNPEELLSKIQKQLMVKGSQGK</sequence>
<dbReference type="PANTHER" id="PTHR45339">
    <property type="entry name" value="HYBRID SIGNAL TRANSDUCTION HISTIDINE KINASE J"/>
    <property type="match status" value="1"/>
</dbReference>
<evidence type="ECO:0000313" key="11">
    <source>
        <dbReference type="Proteomes" id="UP000484164"/>
    </source>
</evidence>
<dbReference type="Pfam" id="PF00512">
    <property type="entry name" value="HisKA"/>
    <property type="match status" value="1"/>
</dbReference>
<evidence type="ECO:0000256" key="2">
    <source>
        <dbReference type="ARBA" id="ARBA00012438"/>
    </source>
</evidence>
<dbReference type="Gene3D" id="1.10.287.130">
    <property type="match status" value="1"/>
</dbReference>
<evidence type="ECO:0000256" key="5">
    <source>
        <dbReference type="PROSITE-ProRule" id="PRU00169"/>
    </source>
</evidence>
<dbReference type="InterPro" id="IPR005467">
    <property type="entry name" value="His_kinase_dom"/>
</dbReference>
<keyword evidence="6" id="KW-0175">Coiled coil</keyword>
<evidence type="ECO:0000256" key="3">
    <source>
        <dbReference type="ARBA" id="ARBA00022553"/>
    </source>
</evidence>
<dbReference type="GO" id="GO:0000155">
    <property type="term" value="F:phosphorelay sensor kinase activity"/>
    <property type="evidence" value="ECO:0007669"/>
    <property type="project" value="InterPro"/>
</dbReference>
<evidence type="ECO:0000259" key="8">
    <source>
        <dbReference type="PROSITE" id="PS50109"/>
    </source>
</evidence>
<keyword evidence="7" id="KW-0812">Transmembrane</keyword>
<dbReference type="EMBL" id="WBVQ01000002">
    <property type="protein sequence ID" value="KAB2816476.1"/>
    <property type="molecule type" value="Genomic_DNA"/>
</dbReference>